<keyword evidence="3" id="KW-0812">Transmembrane</keyword>
<dbReference type="Pfam" id="PF00622">
    <property type="entry name" value="SPRY"/>
    <property type="match status" value="1"/>
</dbReference>
<protein>
    <recommendedName>
        <fullName evidence="4">B30.2/SPRY domain-containing protein</fullName>
    </recommendedName>
</protein>
<evidence type="ECO:0000256" key="2">
    <source>
        <dbReference type="SAM" id="MobiDB-lite"/>
    </source>
</evidence>
<dbReference type="InterPro" id="IPR003877">
    <property type="entry name" value="SPRY_dom"/>
</dbReference>
<dbReference type="InterPro" id="IPR044736">
    <property type="entry name" value="Gid1/RanBPM/SPLA_SPRY"/>
</dbReference>
<dbReference type="InterPro" id="IPR013320">
    <property type="entry name" value="ConA-like_dom_sf"/>
</dbReference>
<dbReference type="Gene3D" id="2.60.120.920">
    <property type="match status" value="1"/>
</dbReference>
<dbReference type="InterPro" id="IPR001870">
    <property type="entry name" value="B30.2/SPRY"/>
</dbReference>
<evidence type="ECO:0000256" key="1">
    <source>
        <dbReference type="SAM" id="Coils"/>
    </source>
</evidence>
<sequence length="424" mass="47344">MSTLNLHFAYFLLIVVFLLVDYSLATRKKNKNKANAWHSTEADGQISGADKQLANTIRDSPNLEASHSPSTAILSKINFDQQQKPTTDQSAGSEYSINSEFKEVPKVLKVYTRRGKQLSKSNDAERTTPTVGEQQMPLSADAAEENGTNSQGTAQEEKLQKIVDKLETNQKEMQRNIEEMLKEHLIKMEQKMEAKVDEVRKAKEETLQQIVVKMEAYQNKLERSIDQLIGGQKGNGLTIGNRWDANARENGIELSGHNELVVEHNGLRSGFRSVCAKNPIPKSGIFYFEINDLNTFSSFAAVGLAPKLLPLGERAAYYDGINTDRHNDSYEFDRLIQSFITDSPPLPLYKHFPMLNPGDVIGCGVNLATRKIIYTKNGKCIDTPDLFLDSVGTDLFPCVTLDISGSKIEANFGPNFKYEIGNDQ</sequence>
<dbReference type="Proteomes" id="UP001620626">
    <property type="component" value="Unassembled WGS sequence"/>
</dbReference>
<name>A0ABD2IKH0_9BILA</name>
<gene>
    <name evidence="5" type="ORF">niasHT_038420</name>
</gene>
<feature type="coiled-coil region" evidence="1">
    <location>
        <begin position="156"/>
        <end position="227"/>
    </location>
</feature>
<dbReference type="SUPFAM" id="SSF49899">
    <property type="entry name" value="Concanavalin A-like lectins/glucanases"/>
    <property type="match status" value="1"/>
</dbReference>
<dbReference type="InterPro" id="IPR043136">
    <property type="entry name" value="B30.2/SPRY_sf"/>
</dbReference>
<evidence type="ECO:0000313" key="6">
    <source>
        <dbReference type="Proteomes" id="UP001620626"/>
    </source>
</evidence>
<evidence type="ECO:0000259" key="4">
    <source>
        <dbReference type="PROSITE" id="PS50188"/>
    </source>
</evidence>
<feature type="compositionally biased region" description="Polar residues" evidence="2">
    <location>
        <begin position="127"/>
        <end position="137"/>
    </location>
</feature>
<dbReference type="AlphaFoldDB" id="A0ABD2IKH0"/>
<dbReference type="CDD" id="cd12885">
    <property type="entry name" value="SPRY_RanBP_like"/>
    <property type="match status" value="1"/>
</dbReference>
<comment type="caution">
    <text evidence="5">The sequence shown here is derived from an EMBL/GenBank/DDBJ whole genome shotgun (WGS) entry which is preliminary data.</text>
</comment>
<keyword evidence="3" id="KW-0472">Membrane</keyword>
<accession>A0ABD2IKH0</accession>
<reference evidence="5 6" key="1">
    <citation type="submission" date="2024-10" db="EMBL/GenBank/DDBJ databases">
        <authorList>
            <person name="Kim D."/>
        </authorList>
    </citation>
    <scope>NUCLEOTIDE SEQUENCE [LARGE SCALE GENOMIC DNA]</scope>
    <source>
        <strain evidence="5">BH-2024</strain>
    </source>
</reference>
<keyword evidence="1" id="KW-0175">Coiled coil</keyword>
<feature type="region of interest" description="Disordered" evidence="2">
    <location>
        <begin position="114"/>
        <end position="156"/>
    </location>
</feature>
<dbReference type="PROSITE" id="PS50188">
    <property type="entry name" value="B302_SPRY"/>
    <property type="match status" value="1"/>
</dbReference>
<keyword evidence="6" id="KW-1185">Reference proteome</keyword>
<evidence type="ECO:0000256" key="3">
    <source>
        <dbReference type="SAM" id="Phobius"/>
    </source>
</evidence>
<feature type="transmembrane region" description="Helical" evidence="3">
    <location>
        <begin position="6"/>
        <end position="25"/>
    </location>
</feature>
<dbReference type="EMBL" id="JBICBT010001178">
    <property type="protein sequence ID" value="KAL3079903.1"/>
    <property type="molecule type" value="Genomic_DNA"/>
</dbReference>
<evidence type="ECO:0000313" key="5">
    <source>
        <dbReference type="EMBL" id="KAL3079903.1"/>
    </source>
</evidence>
<proteinExistence type="predicted"/>
<keyword evidence="3" id="KW-1133">Transmembrane helix</keyword>
<feature type="domain" description="B30.2/SPRY" evidence="4">
    <location>
        <begin position="221"/>
        <end position="417"/>
    </location>
</feature>
<organism evidence="5 6">
    <name type="scientific">Heterodera trifolii</name>
    <dbReference type="NCBI Taxonomy" id="157864"/>
    <lineage>
        <taxon>Eukaryota</taxon>
        <taxon>Metazoa</taxon>
        <taxon>Ecdysozoa</taxon>
        <taxon>Nematoda</taxon>
        <taxon>Chromadorea</taxon>
        <taxon>Rhabditida</taxon>
        <taxon>Tylenchina</taxon>
        <taxon>Tylenchomorpha</taxon>
        <taxon>Tylenchoidea</taxon>
        <taxon>Heteroderidae</taxon>
        <taxon>Heteroderinae</taxon>
        <taxon>Heterodera</taxon>
    </lineage>
</organism>